<dbReference type="Proteomes" id="UP000570166">
    <property type="component" value="Unassembled WGS sequence"/>
</dbReference>
<dbReference type="RefSeq" id="WP_160362871.1">
    <property type="nucleotide sequence ID" value="NZ_JACEIB010000026.1"/>
</dbReference>
<proteinExistence type="predicted"/>
<gene>
    <name evidence="2" type="ORF">HZF05_16365</name>
</gene>
<feature type="region of interest" description="Disordered" evidence="1">
    <location>
        <begin position="1"/>
        <end position="51"/>
    </location>
</feature>
<keyword evidence="3" id="KW-1185">Reference proteome</keyword>
<organism evidence="2 3">
    <name type="scientific">Sphingomonas chungangi</name>
    <dbReference type="NCBI Taxonomy" id="2683589"/>
    <lineage>
        <taxon>Bacteria</taxon>
        <taxon>Pseudomonadati</taxon>
        <taxon>Pseudomonadota</taxon>
        <taxon>Alphaproteobacteria</taxon>
        <taxon>Sphingomonadales</taxon>
        <taxon>Sphingomonadaceae</taxon>
        <taxon>Sphingomonas</taxon>
    </lineage>
</organism>
<evidence type="ECO:0000313" key="3">
    <source>
        <dbReference type="Proteomes" id="UP000570166"/>
    </source>
</evidence>
<name>A0A838LAP5_9SPHN</name>
<dbReference type="AlphaFoldDB" id="A0A838LAP5"/>
<reference evidence="2 3" key="1">
    <citation type="submission" date="2020-07" db="EMBL/GenBank/DDBJ databases">
        <authorList>
            <person name="Sun Q."/>
        </authorList>
    </citation>
    <scope>NUCLEOTIDE SEQUENCE [LARGE SCALE GENOMIC DNA]</scope>
    <source>
        <strain evidence="2 3">CGMCC 1.13654</strain>
    </source>
</reference>
<dbReference type="EMBL" id="JACEIB010000026">
    <property type="protein sequence ID" value="MBA2935659.1"/>
    <property type="molecule type" value="Genomic_DNA"/>
</dbReference>
<feature type="compositionally biased region" description="Basic residues" evidence="1">
    <location>
        <begin position="30"/>
        <end position="43"/>
    </location>
</feature>
<evidence type="ECO:0000256" key="1">
    <source>
        <dbReference type="SAM" id="MobiDB-lite"/>
    </source>
</evidence>
<accession>A0A838LAP5</accession>
<evidence type="ECO:0000313" key="2">
    <source>
        <dbReference type="EMBL" id="MBA2935659.1"/>
    </source>
</evidence>
<sequence>MSDDIRKPGSDPAETPPERPVRPIAPWPRHPMRRVSAWRHRGPRNAAPASN</sequence>
<comment type="caution">
    <text evidence="2">The sequence shown here is derived from an EMBL/GenBank/DDBJ whole genome shotgun (WGS) entry which is preliminary data.</text>
</comment>
<protein>
    <submittedName>
        <fullName evidence="2">Uncharacterized protein</fullName>
    </submittedName>
</protein>